<dbReference type="Proteomes" id="UP000191901">
    <property type="component" value="Chromosome"/>
</dbReference>
<keyword evidence="2" id="KW-0732">Signal</keyword>
<organism evidence="4 5">
    <name type="scientific">Halomicronema hongdechloris C2206</name>
    <dbReference type="NCBI Taxonomy" id="1641165"/>
    <lineage>
        <taxon>Bacteria</taxon>
        <taxon>Bacillati</taxon>
        <taxon>Cyanobacteriota</taxon>
        <taxon>Cyanophyceae</taxon>
        <taxon>Nodosilineales</taxon>
        <taxon>Nodosilineaceae</taxon>
        <taxon>Halomicronema</taxon>
    </lineage>
</organism>
<dbReference type="Pfam" id="PF13424">
    <property type="entry name" value="TPR_12"/>
    <property type="match status" value="2"/>
</dbReference>
<sequence length="864" mass="95694">MRPAAHLLSLATLTALFIPVIQVAATQIPETFQKPQDPEQPQGNPLLLDQQPLSERQAEANRLRQQGFEQYKARQFQAARESLEQALVIYRDLEDRKREGQMLGSLGIIHSNLGQYRQAISYYEQQLLVTREIGDRVGESDALGTLSNVYQTLGDDQQAINLLEQALSVAREIGDRLREGSSLNGLGVAYKDLGNYWQAIAFYEQALAIYREIDELFGEAEVLGNLGVAYGLLGDHRQAINLHEQQLALHEQQLAITGDIYHHRGLGRALSSLGNAYYSLGNYQQAIGFYEQGLAVKRQTGDRHGEGNTLANLGRLFDAQEQPELAIVFLKASVEVRESIRSGMRDLDPDLQKSYLDTVASTYRLLADLLLQQDRIMEAQRVLDLLKVQELDDYIRGVERTSETEAGVDFLRPEETILARYDALQESAIAAGQELEDLKAIPREQRSEEQVQRIAQLTDLLDDINGDFRDFARSPEILKLIDELNFEAREASLSLNQLDRLRDELQQLNAAIFYPLILDDRLELVITVPDSPPLRRTVQVSREELNAAILEFRTALTHPGSDAETPAQQLYDWLIRPLEADLGAAGVETLIYSPDGQLRYIPLAALHDGEQWLIQQYRINNITAESLTDLTESDTPQPSILAAAYADPSLIHEPEVNGTSYTFQGLPGAGAEVATLPTETKFLDEAFSLDSVRPLMDEYSILHFATHAAFVPGVPEDSFILFGNGDTPTLRDVEDWSLNGVELVVLSACETGVGGLGNGEEILGLGYQFQVSGARAVMSSLWKVSDQGTQVLMTEFYAALGQGMTKAEALQRAQQALIANDLSLVGGGRGTIDVISTETGQPLTGNNLSHPYYWASFILIGNGL</sequence>
<evidence type="ECO:0000313" key="5">
    <source>
        <dbReference type="Proteomes" id="UP000191901"/>
    </source>
</evidence>
<dbReference type="RefSeq" id="WP_088430991.1">
    <property type="nucleotide sequence ID" value="NZ_CP021983.2"/>
</dbReference>
<protein>
    <submittedName>
        <fullName evidence="4">Tetratricopeptide repeat domain protein</fullName>
    </submittedName>
</protein>
<keyword evidence="1" id="KW-0802">TPR repeat</keyword>
<dbReference type="SMART" id="SM00028">
    <property type="entry name" value="TPR"/>
    <property type="match status" value="7"/>
</dbReference>
<dbReference type="PROSITE" id="PS50005">
    <property type="entry name" value="TPR"/>
    <property type="match status" value="3"/>
</dbReference>
<dbReference type="EMBL" id="CP021983">
    <property type="protein sequence ID" value="ASC73485.1"/>
    <property type="molecule type" value="Genomic_DNA"/>
</dbReference>
<evidence type="ECO:0000256" key="1">
    <source>
        <dbReference type="PROSITE-ProRule" id="PRU00339"/>
    </source>
</evidence>
<dbReference type="SUPFAM" id="SSF48452">
    <property type="entry name" value="TPR-like"/>
    <property type="match status" value="2"/>
</dbReference>
<dbReference type="Gene3D" id="1.25.40.10">
    <property type="entry name" value="Tetratricopeptide repeat domain"/>
    <property type="match status" value="2"/>
</dbReference>
<proteinExistence type="predicted"/>
<feature type="signal peptide" evidence="2">
    <location>
        <begin position="1"/>
        <end position="24"/>
    </location>
</feature>
<keyword evidence="5" id="KW-1185">Reference proteome</keyword>
<dbReference type="STRING" id="1641165.XM38_17960"/>
<feature type="repeat" description="TPR" evidence="1">
    <location>
        <begin position="180"/>
        <end position="213"/>
    </location>
</feature>
<dbReference type="PANTHER" id="PTHR10098:SF108">
    <property type="entry name" value="TETRATRICOPEPTIDE REPEAT PROTEIN 28"/>
    <property type="match status" value="1"/>
</dbReference>
<reference evidence="4 5" key="1">
    <citation type="journal article" date="2016" name="Biochim. Biophys. Acta">
        <title>Characterization of red-shifted phycobilisomes isolated from the chlorophyll f-containing cyanobacterium Halomicronema hongdechloris.</title>
        <authorList>
            <person name="Li Y."/>
            <person name="Lin Y."/>
            <person name="Garvey C.J."/>
            <person name="Birch D."/>
            <person name="Corkery R.W."/>
            <person name="Loughlin P.C."/>
            <person name="Scheer H."/>
            <person name="Willows R.D."/>
            <person name="Chen M."/>
        </authorList>
    </citation>
    <scope>NUCLEOTIDE SEQUENCE [LARGE SCALE GENOMIC DNA]</scope>
    <source>
        <strain evidence="4 5">C2206</strain>
    </source>
</reference>
<evidence type="ECO:0000259" key="3">
    <source>
        <dbReference type="Pfam" id="PF12770"/>
    </source>
</evidence>
<dbReference type="KEGG" id="hhg:XM38_044520"/>
<evidence type="ECO:0000256" key="2">
    <source>
        <dbReference type="SAM" id="SignalP"/>
    </source>
</evidence>
<dbReference type="InterPro" id="IPR019734">
    <property type="entry name" value="TPR_rpt"/>
</dbReference>
<evidence type="ECO:0000313" key="4">
    <source>
        <dbReference type="EMBL" id="ASC73485.1"/>
    </source>
</evidence>
<dbReference type="OrthoDB" id="3193074at2"/>
<dbReference type="InterPro" id="IPR011990">
    <property type="entry name" value="TPR-like_helical_dom_sf"/>
</dbReference>
<accession>A0A1Z3HT75</accession>
<name>A0A1Z3HT75_9CYAN</name>
<feature type="chain" id="PRO_5012689871" evidence="2">
    <location>
        <begin position="25"/>
        <end position="864"/>
    </location>
</feature>
<gene>
    <name evidence="4" type="ORF">XM38_044520</name>
</gene>
<dbReference type="Pfam" id="PF13176">
    <property type="entry name" value="TPR_7"/>
    <property type="match status" value="2"/>
</dbReference>
<feature type="domain" description="CHAT" evidence="3">
    <location>
        <begin position="566"/>
        <end position="862"/>
    </location>
</feature>
<dbReference type="PANTHER" id="PTHR10098">
    <property type="entry name" value="RAPSYN-RELATED"/>
    <property type="match status" value="1"/>
</dbReference>
<dbReference type="AlphaFoldDB" id="A0A1Z3HT75"/>
<feature type="repeat" description="TPR" evidence="1">
    <location>
        <begin position="220"/>
        <end position="253"/>
    </location>
</feature>
<dbReference type="InterPro" id="IPR024983">
    <property type="entry name" value="CHAT_dom"/>
</dbReference>
<dbReference type="Pfam" id="PF12770">
    <property type="entry name" value="CHAT"/>
    <property type="match status" value="1"/>
</dbReference>
<feature type="repeat" description="TPR" evidence="1">
    <location>
        <begin position="267"/>
        <end position="300"/>
    </location>
</feature>